<keyword evidence="3" id="KW-1185">Reference proteome</keyword>
<name>A0A811R714_9POAL</name>
<evidence type="ECO:0000313" key="2">
    <source>
        <dbReference type="EMBL" id="CAD6265895.1"/>
    </source>
</evidence>
<dbReference type="Proteomes" id="UP000604825">
    <property type="component" value="Unassembled WGS sequence"/>
</dbReference>
<dbReference type="AlphaFoldDB" id="A0A811R714"/>
<protein>
    <submittedName>
        <fullName evidence="2">Uncharacterized protein</fullName>
    </submittedName>
</protein>
<evidence type="ECO:0000313" key="3">
    <source>
        <dbReference type="Proteomes" id="UP000604825"/>
    </source>
</evidence>
<evidence type="ECO:0000256" key="1">
    <source>
        <dbReference type="SAM" id="MobiDB-lite"/>
    </source>
</evidence>
<reference evidence="2" key="1">
    <citation type="submission" date="2020-10" db="EMBL/GenBank/DDBJ databases">
        <authorList>
            <person name="Han B."/>
            <person name="Lu T."/>
            <person name="Zhao Q."/>
            <person name="Huang X."/>
            <person name="Zhao Y."/>
        </authorList>
    </citation>
    <scope>NUCLEOTIDE SEQUENCE</scope>
</reference>
<sequence length="142" mass="15792">MAQLTIDNLRRTEEDGSDTSSLSLLSPVPSVQQHHSTSARHLPSQCPAGELKFGANSYREALGQLLELEQTSSLQYQICMHNSAYDGHFFVSHFIKGLKLEIGAAIKSQVPDKVDTAYWPRFSNKFERVAGSNYHGLLTLLN</sequence>
<dbReference type="EMBL" id="CAJGYO010000013">
    <property type="protein sequence ID" value="CAD6265895.1"/>
    <property type="molecule type" value="Genomic_DNA"/>
</dbReference>
<gene>
    <name evidence="2" type="ORF">NCGR_LOCUS49200</name>
</gene>
<comment type="caution">
    <text evidence="2">The sequence shown here is derived from an EMBL/GenBank/DDBJ whole genome shotgun (WGS) entry which is preliminary data.</text>
</comment>
<feature type="region of interest" description="Disordered" evidence="1">
    <location>
        <begin position="1"/>
        <end position="28"/>
    </location>
</feature>
<accession>A0A811R714</accession>
<organism evidence="2 3">
    <name type="scientific">Miscanthus lutarioriparius</name>
    <dbReference type="NCBI Taxonomy" id="422564"/>
    <lineage>
        <taxon>Eukaryota</taxon>
        <taxon>Viridiplantae</taxon>
        <taxon>Streptophyta</taxon>
        <taxon>Embryophyta</taxon>
        <taxon>Tracheophyta</taxon>
        <taxon>Spermatophyta</taxon>
        <taxon>Magnoliopsida</taxon>
        <taxon>Liliopsida</taxon>
        <taxon>Poales</taxon>
        <taxon>Poaceae</taxon>
        <taxon>PACMAD clade</taxon>
        <taxon>Panicoideae</taxon>
        <taxon>Andropogonodae</taxon>
        <taxon>Andropogoneae</taxon>
        <taxon>Saccharinae</taxon>
        <taxon>Miscanthus</taxon>
    </lineage>
</organism>
<proteinExistence type="predicted"/>